<gene>
    <name evidence="1" type="ORF">TGRUB_225032</name>
</gene>
<evidence type="ECO:0000313" key="1">
    <source>
        <dbReference type="EMBL" id="KFG60757.1"/>
    </source>
</evidence>
<accession>A0A086LVT9</accession>
<dbReference type="EMBL" id="AFYV02001805">
    <property type="protein sequence ID" value="KFG60757.1"/>
    <property type="molecule type" value="Genomic_DNA"/>
</dbReference>
<organism evidence="1 2">
    <name type="scientific">Toxoplasma gondii RUB</name>
    <dbReference type="NCBI Taxonomy" id="935652"/>
    <lineage>
        <taxon>Eukaryota</taxon>
        <taxon>Sar</taxon>
        <taxon>Alveolata</taxon>
        <taxon>Apicomplexa</taxon>
        <taxon>Conoidasida</taxon>
        <taxon>Coccidia</taxon>
        <taxon>Eucoccidiorida</taxon>
        <taxon>Eimeriorina</taxon>
        <taxon>Sarcocystidae</taxon>
        <taxon>Toxoplasma</taxon>
    </lineage>
</organism>
<dbReference type="Proteomes" id="UP000028834">
    <property type="component" value="Unassembled WGS sequence"/>
</dbReference>
<name>A0A086LVT9_TOXGO</name>
<proteinExistence type="predicted"/>
<dbReference type="VEuPathDB" id="ToxoDB:TGRUB_225032"/>
<evidence type="ECO:0000313" key="2">
    <source>
        <dbReference type="Proteomes" id="UP000028834"/>
    </source>
</evidence>
<reference evidence="1 2" key="1">
    <citation type="submission" date="2014-05" db="EMBL/GenBank/DDBJ databases">
        <authorList>
            <person name="Sibley D."/>
            <person name="Venepally P."/>
            <person name="Karamycheva S."/>
            <person name="Hadjithomas M."/>
            <person name="Khan A."/>
            <person name="Brunk B."/>
            <person name="Roos D."/>
            <person name="Caler E."/>
            <person name="Lorenzi H."/>
        </authorList>
    </citation>
    <scope>NUCLEOTIDE SEQUENCE [LARGE SCALE GENOMIC DNA]</scope>
    <source>
        <strain evidence="1 2">RUB</strain>
    </source>
</reference>
<sequence>MSGGMRRRGNEDPAPLFVDTWQTKPLRGCFLRIDASLQGTSGVFERYVLLFVKHTMRMLLVDGKALQFPKLIKRFPFSKEAPPFLCKSIYTCLLFLLIDFAHSCTHRAFPRSFVEDSQDSVVLQA</sequence>
<comment type="caution">
    <text evidence="1">The sequence shown here is derived from an EMBL/GenBank/DDBJ whole genome shotgun (WGS) entry which is preliminary data.</text>
</comment>
<protein>
    <submittedName>
        <fullName evidence="1">Putative myosin heavy chain</fullName>
    </submittedName>
</protein>
<dbReference type="AlphaFoldDB" id="A0A086LVT9"/>